<keyword evidence="3" id="KW-0812">Transmembrane</keyword>
<dbReference type="OrthoDB" id="5821688at2759"/>
<dbReference type="CDD" id="cd07061">
    <property type="entry name" value="HP_HAP_like"/>
    <property type="match status" value="1"/>
</dbReference>
<evidence type="ECO:0000313" key="5">
    <source>
        <dbReference type="Proteomes" id="UP000478052"/>
    </source>
</evidence>
<name>A0A6G0ZBT9_APHCR</name>
<feature type="transmembrane region" description="Helical" evidence="3">
    <location>
        <begin position="39"/>
        <end position="63"/>
    </location>
</feature>
<dbReference type="InterPro" id="IPR033379">
    <property type="entry name" value="Acid_Pase_AS"/>
</dbReference>
<keyword evidence="5" id="KW-1185">Reference proteome</keyword>
<gene>
    <name evidence="4" type="ORF">FWK35_00006282</name>
</gene>
<keyword evidence="3" id="KW-1133">Transmembrane helix</keyword>
<keyword evidence="3" id="KW-0472">Membrane</keyword>
<evidence type="ECO:0000256" key="3">
    <source>
        <dbReference type="SAM" id="Phobius"/>
    </source>
</evidence>
<sequence length="428" mass="48944">MTYAHKPQRSTAISFQQAYGSHGPVTSSNIMKTVKSNNVLALCVSILISSTIPAVVVAIYTVVHEHMENKSDSNTLRLVHAVFRHGERTPADTYPLDPYINSSWEPFGWGQLTNNGKRKQYELGKFIRKRYSGFLEVLYSSKKVSFRSTDVDRTLMSAQLVASAMYKPVGAQKWNKYLDWQPIPIHSEPLNDDRLLLVRIYCPKYYEERQKIMNFTEVLEELNTYNDLYGYLSNHTGLTIEDPDDVQSIYSTLKAEADYGVVLPSWTSKVYPTKLAKVTSRSFILNSYNNEMKKLKGGPLLKKILENSKDKINKQSTHQLYAYAGHDSTISNLLIALGVWDEQIPTYNMLALLEVHESKRGNFYFKVFLRNESSTEPYHLQIPNCKDDLCTIEHIEHLTANVIPSDLNEECKTDNPKFSSLKFIDRGP</sequence>
<evidence type="ECO:0000256" key="1">
    <source>
        <dbReference type="ARBA" id="ARBA00000032"/>
    </source>
</evidence>
<dbReference type="Proteomes" id="UP000478052">
    <property type="component" value="Unassembled WGS sequence"/>
</dbReference>
<dbReference type="PANTHER" id="PTHR11567:SF205">
    <property type="entry name" value="GH28721P-RELATED"/>
    <property type="match status" value="1"/>
</dbReference>
<dbReference type="InterPro" id="IPR029033">
    <property type="entry name" value="His_PPase_superfam"/>
</dbReference>
<organism evidence="4 5">
    <name type="scientific">Aphis craccivora</name>
    <name type="common">Cowpea aphid</name>
    <dbReference type="NCBI Taxonomy" id="307492"/>
    <lineage>
        <taxon>Eukaryota</taxon>
        <taxon>Metazoa</taxon>
        <taxon>Ecdysozoa</taxon>
        <taxon>Arthropoda</taxon>
        <taxon>Hexapoda</taxon>
        <taxon>Insecta</taxon>
        <taxon>Pterygota</taxon>
        <taxon>Neoptera</taxon>
        <taxon>Paraneoptera</taxon>
        <taxon>Hemiptera</taxon>
        <taxon>Sternorrhyncha</taxon>
        <taxon>Aphidomorpha</taxon>
        <taxon>Aphidoidea</taxon>
        <taxon>Aphididae</taxon>
        <taxon>Aphidini</taxon>
        <taxon>Aphis</taxon>
        <taxon>Aphis</taxon>
    </lineage>
</organism>
<dbReference type="AlphaFoldDB" id="A0A6G0ZBT9"/>
<dbReference type="PROSITE" id="PS00778">
    <property type="entry name" value="HIS_ACID_PHOSPHAT_2"/>
    <property type="match status" value="1"/>
</dbReference>
<dbReference type="GO" id="GO:0003993">
    <property type="term" value="F:acid phosphatase activity"/>
    <property type="evidence" value="ECO:0007669"/>
    <property type="project" value="UniProtKB-EC"/>
</dbReference>
<proteinExistence type="inferred from homology"/>
<protein>
    <submittedName>
        <fullName evidence="4">Prostatic acid phosphatase-like</fullName>
    </submittedName>
</protein>
<evidence type="ECO:0000313" key="4">
    <source>
        <dbReference type="EMBL" id="KAF0768121.1"/>
    </source>
</evidence>
<dbReference type="Pfam" id="PF00328">
    <property type="entry name" value="His_Phos_2"/>
    <property type="match status" value="1"/>
</dbReference>
<accession>A0A6G0ZBT9</accession>
<dbReference type="EMBL" id="VUJU01000832">
    <property type="protein sequence ID" value="KAF0768121.1"/>
    <property type="molecule type" value="Genomic_DNA"/>
</dbReference>
<dbReference type="InterPro" id="IPR000560">
    <property type="entry name" value="His_Pase_clade-2"/>
</dbReference>
<dbReference type="SUPFAM" id="SSF53254">
    <property type="entry name" value="Phosphoglycerate mutase-like"/>
    <property type="match status" value="1"/>
</dbReference>
<dbReference type="Gene3D" id="3.40.50.1240">
    <property type="entry name" value="Phosphoglycerate mutase-like"/>
    <property type="match status" value="1"/>
</dbReference>
<dbReference type="PROSITE" id="PS00616">
    <property type="entry name" value="HIS_ACID_PHOSPHAT_1"/>
    <property type="match status" value="1"/>
</dbReference>
<comment type="caution">
    <text evidence="4">The sequence shown here is derived from an EMBL/GenBank/DDBJ whole genome shotgun (WGS) entry which is preliminary data.</text>
</comment>
<evidence type="ECO:0000256" key="2">
    <source>
        <dbReference type="ARBA" id="ARBA00005375"/>
    </source>
</evidence>
<dbReference type="InterPro" id="IPR050645">
    <property type="entry name" value="Histidine_acid_phosphatase"/>
</dbReference>
<comment type="similarity">
    <text evidence="2">Belongs to the histidine acid phosphatase family.</text>
</comment>
<reference evidence="4 5" key="1">
    <citation type="submission" date="2019-08" db="EMBL/GenBank/DDBJ databases">
        <title>Whole genome of Aphis craccivora.</title>
        <authorList>
            <person name="Voronova N.V."/>
            <person name="Shulinski R.S."/>
            <person name="Bandarenka Y.V."/>
            <person name="Zhorov D.G."/>
            <person name="Warner D."/>
        </authorList>
    </citation>
    <scope>NUCLEOTIDE SEQUENCE [LARGE SCALE GENOMIC DNA]</scope>
    <source>
        <strain evidence="4">180601</strain>
        <tissue evidence="4">Whole Body</tissue>
    </source>
</reference>
<dbReference type="PANTHER" id="PTHR11567">
    <property type="entry name" value="ACID PHOSPHATASE-RELATED"/>
    <property type="match status" value="1"/>
</dbReference>
<comment type="catalytic activity">
    <reaction evidence="1">
        <text>a phosphate monoester + H2O = an alcohol + phosphate</text>
        <dbReference type="Rhea" id="RHEA:15017"/>
        <dbReference type="ChEBI" id="CHEBI:15377"/>
        <dbReference type="ChEBI" id="CHEBI:30879"/>
        <dbReference type="ChEBI" id="CHEBI:43474"/>
        <dbReference type="ChEBI" id="CHEBI:67140"/>
        <dbReference type="EC" id="3.1.3.2"/>
    </reaction>
</comment>